<proteinExistence type="predicted"/>
<dbReference type="Gene3D" id="3.40.50.880">
    <property type="match status" value="2"/>
</dbReference>
<keyword evidence="1" id="KW-0812">Transmembrane</keyword>
<dbReference type="Proteomes" id="UP001642484">
    <property type="component" value="Unassembled WGS sequence"/>
</dbReference>
<protein>
    <recommendedName>
        <fullName evidence="4">Cyanophycinase</fullName>
    </recommendedName>
</protein>
<comment type="caution">
    <text evidence="2">The sequence shown here is derived from an EMBL/GenBank/DDBJ whole genome shotgun (WGS) entry which is preliminary data.</text>
</comment>
<name>A0ABP0H5L7_9DINO</name>
<sequence>MGTRAFRRHQCLVDSSDFVEFHERGTRHRMGCAGIMSSGLLLLTLVLTVYGAAGTRNKSSSPALAEALVEKDSEIIDCHLKPEDQRSMVIFLSSFLEGTAQSTFFSMVRKLPAAKSRSVSDLKVLLIEDPGLLKSSFWNSEDPNFHQEDGLTYRKLPKSSIKVEQVKEWTRGFQGMDGGWSYDNTRDVGLGGIFDQSAFTYISIFDACASEEQAQALFELQSQGILPTVPMSIHSTNPCIKRFEKMLDEVSIVFANGGNPDILGYVFQKFAPQLGKMISSRVRSGRLLYLGRSAGSMAASIDYAYTYEPNPLLEEVLLQGDTSGLALAGSCAIRPHYGNLLWNIPTRVLQKARGQVGILTENGEGLACDQGHCFMVGKNSREGFDIFSQPTSHLPRVFEAYKFAYKKYVPPRPNLVSTCRPAAPQCGHSGLTEQSMLMLASSNFEDPDAKDAFQSLLDLQSKQHRSKVLVLDDAAFLTSAFWDERNPAFSRADGVNYLNAGLKTSQKLVREATGGFEGMDAGWIQCTECKLGLPGFPAEVFSHASAFDRCATDEQKKALFQLQSQGIAPKVQMGSLAHPECLQELEQLLEESSVLLVNSGNVDFLGYVYKVLVPDFTEKLTNRVKDGSLIFLGSGAGAILAGETFALTAAPRVELLQMLLMGDMQGLGLAGHCALRPHWSNKTRLWDITSSLYANAVGGIDIVGLQDGDVLTCSHGRCEIRGRTQKRGATTLDCADQPGFHRGRIDNAMASSFG</sequence>
<dbReference type="EMBL" id="CAXAMN010000002">
    <property type="protein sequence ID" value="CAK8985511.1"/>
    <property type="molecule type" value="Genomic_DNA"/>
</dbReference>
<keyword evidence="1" id="KW-1133">Transmembrane helix</keyword>
<reference evidence="2 3" key="1">
    <citation type="submission" date="2024-02" db="EMBL/GenBank/DDBJ databases">
        <authorList>
            <person name="Chen Y."/>
            <person name="Shah S."/>
            <person name="Dougan E. K."/>
            <person name="Thang M."/>
            <person name="Chan C."/>
        </authorList>
    </citation>
    <scope>NUCLEOTIDE SEQUENCE [LARGE SCALE GENOMIC DNA]</scope>
</reference>
<evidence type="ECO:0000256" key="1">
    <source>
        <dbReference type="SAM" id="Phobius"/>
    </source>
</evidence>
<evidence type="ECO:0000313" key="2">
    <source>
        <dbReference type="EMBL" id="CAK8985511.1"/>
    </source>
</evidence>
<keyword evidence="1" id="KW-0472">Membrane</keyword>
<accession>A0ABP0H5L7</accession>
<feature type="transmembrane region" description="Helical" evidence="1">
    <location>
        <begin position="32"/>
        <end position="53"/>
    </location>
</feature>
<gene>
    <name evidence="2" type="ORF">CCMP2556_LOCUS152</name>
</gene>
<dbReference type="InterPro" id="IPR029062">
    <property type="entry name" value="Class_I_gatase-like"/>
</dbReference>
<keyword evidence="3" id="KW-1185">Reference proteome</keyword>
<evidence type="ECO:0000313" key="3">
    <source>
        <dbReference type="Proteomes" id="UP001642484"/>
    </source>
</evidence>
<organism evidence="2 3">
    <name type="scientific">Durusdinium trenchii</name>
    <dbReference type="NCBI Taxonomy" id="1381693"/>
    <lineage>
        <taxon>Eukaryota</taxon>
        <taxon>Sar</taxon>
        <taxon>Alveolata</taxon>
        <taxon>Dinophyceae</taxon>
        <taxon>Suessiales</taxon>
        <taxon>Symbiodiniaceae</taxon>
        <taxon>Durusdinium</taxon>
    </lineage>
</organism>
<evidence type="ECO:0008006" key="4">
    <source>
        <dbReference type="Google" id="ProtNLM"/>
    </source>
</evidence>